<evidence type="ECO:0000259" key="7">
    <source>
        <dbReference type="Pfam" id="PF00210"/>
    </source>
</evidence>
<keyword evidence="9" id="KW-1185">Reference proteome</keyword>
<reference evidence="8" key="1">
    <citation type="submission" date="2022-03" db="EMBL/GenBank/DDBJ databases">
        <authorList>
            <person name="Martin C."/>
        </authorList>
    </citation>
    <scope>NUCLEOTIDE SEQUENCE</scope>
</reference>
<keyword evidence="6" id="KW-0479">Metal-binding</keyword>
<dbReference type="GO" id="GO:0008199">
    <property type="term" value="F:ferric iron binding"/>
    <property type="evidence" value="ECO:0007669"/>
    <property type="project" value="InterPro"/>
</dbReference>
<name>A0A8J1TDH2_OWEFU</name>
<dbReference type="InterPro" id="IPR001519">
    <property type="entry name" value="Ferritin"/>
</dbReference>
<sequence>MTDVSSILLTCLVVFVVKSNGDTAPSTCASRTSVIDKNSFRGSALETKLNECADLYMQYSYVYHEIYYYFRRDDVALENIGDEFREFFFNEIRMAELVRDFIDDRGGCVSIPAIPAPPNIDWCVDESLLYAINATTEICGCLNTASDLARTADDQSALEFIGRMAMERVGINKKMGRHYKSGVRALTDFDEWIFQILNDWNIPGQDGTG</sequence>
<organism evidence="8 9">
    <name type="scientific">Owenia fusiformis</name>
    <name type="common">Polychaete worm</name>
    <dbReference type="NCBI Taxonomy" id="6347"/>
    <lineage>
        <taxon>Eukaryota</taxon>
        <taxon>Metazoa</taxon>
        <taxon>Spiralia</taxon>
        <taxon>Lophotrochozoa</taxon>
        <taxon>Annelida</taxon>
        <taxon>Polychaeta</taxon>
        <taxon>Sedentaria</taxon>
        <taxon>Canalipalpata</taxon>
        <taxon>Sabellida</taxon>
        <taxon>Oweniida</taxon>
        <taxon>Oweniidae</taxon>
        <taxon>Owenia</taxon>
    </lineage>
</organism>
<protein>
    <recommendedName>
        <fullName evidence="2">ferroxidase</fullName>
        <ecNumber evidence="2">1.16.3.1</ecNumber>
    </recommendedName>
</protein>
<evidence type="ECO:0000256" key="6">
    <source>
        <dbReference type="PIRSR" id="PIRSR601519-1"/>
    </source>
</evidence>
<evidence type="ECO:0000313" key="9">
    <source>
        <dbReference type="Proteomes" id="UP000749559"/>
    </source>
</evidence>
<dbReference type="AlphaFoldDB" id="A0A8J1TDH2"/>
<evidence type="ECO:0000256" key="5">
    <source>
        <dbReference type="ARBA" id="ARBA00047990"/>
    </source>
</evidence>
<dbReference type="GO" id="GO:0008198">
    <property type="term" value="F:ferrous iron binding"/>
    <property type="evidence" value="ECO:0007669"/>
    <property type="project" value="TreeGrafter"/>
</dbReference>
<dbReference type="EC" id="1.16.3.1" evidence="2"/>
<dbReference type="EMBL" id="CAIIXF020000011">
    <property type="protein sequence ID" value="CAH1798407.1"/>
    <property type="molecule type" value="Genomic_DNA"/>
</dbReference>
<dbReference type="Proteomes" id="UP000749559">
    <property type="component" value="Unassembled WGS sequence"/>
</dbReference>
<keyword evidence="3" id="KW-0560">Oxidoreductase</keyword>
<evidence type="ECO:0000256" key="1">
    <source>
        <dbReference type="ARBA" id="ARBA00007513"/>
    </source>
</evidence>
<keyword evidence="6" id="KW-0408">Iron</keyword>
<dbReference type="OrthoDB" id="186462at2759"/>
<dbReference type="PANTHER" id="PTHR11431:SF75">
    <property type="entry name" value="FERRITIN"/>
    <property type="match status" value="1"/>
</dbReference>
<evidence type="ECO:0000256" key="3">
    <source>
        <dbReference type="ARBA" id="ARBA00023002"/>
    </source>
</evidence>
<comment type="function">
    <text evidence="4">Stores iron in a soluble, non-toxic, readily available form. Important for iron homeostasis. Has ferroxidase activity. Iron is taken up in the ferrous form and deposited as ferric hydroxides after oxidation.</text>
</comment>
<dbReference type="InterPro" id="IPR012347">
    <property type="entry name" value="Ferritin-like"/>
</dbReference>
<dbReference type="GO" id="GO:0006826">
    <property type="term" value="P:iron ion transport"/>
    <property type="evidence" value="ECO:0007669"/>
    <property type="project" value="InterPro"/>
</dbReference>
<dbReference type="Pfam" id="PF00210">
    <property type="entry name" value="Ferritin"/>
    <property type="match status" value="1"/>
</dbReference>
<dbReference type="GO" id="GO:0006879">
    <property type="term" value="P:intracellular iron ion homeostasis"/>
    <property type="evidence" value="ECO:0007669"/>
    <property type="project" value="InterPro"/>
</dbReference>
<dbReference type="GO" id="GO:0004322">
    <property type="term" value="F:ferroxidase activity"/>
    <property type="evidence" value="ECO:0007669"/>
    <property type="project" value="UniProtKB-EC"/>
</dbReference>
<dbReference type="InterPro" id="IPR009078">
    <property type="entry name" value="Ferritin-like_SF"/>
</dbReference>
<dbReference type="GO" id="GO:0005737">
    <property type="term" value="C:cytoplasm"/>
    <property type="evidence" value="ECO:0007669"/>
    <property type="project" value="TreeGrafter"/>
</dbReference>
<dbReference type="PANTHER" id="PTHR11431">
    <property type="entry name" value="FERRITIN"/>
    <property type="match status" value="1"/>
</dbReference>
<feature type="domain" description="Ferritin/DPS" evidence="7">
    <location>
        <begin position="48"/>
        <end position="167"/>
    </location>
</feature>
<feature type="binding site" evidence="6">
    <location>
        <position position="91"/>
    </location>
    <ligand>
        <name>Fe cation</name>
        <dbReference type="ChEBI" id="CHEBI:24875"/>
        <label>1</label>
    </ligand>
</feature>
<accession>A0A8J1TDH2</accession>
<evidence type="ECO:0000256" key="4">
    <source>
        <dbReference type="ARBA" id="ARBA00025111"/>
    </source>
</evidence>
<evidence type="ECO:0000313" key="8">
    <source>
        <dbReference type="EMBL" id="CAH1798407.1"/>
    </source>
</evidence>
<gene>
    <name evidence="8" type="ORF">OFUS_LOCUS22557</name>
</gene>
<comment type="similarity">
    <text evidence="1">Belongs to the ferritin family.</text>
</comment>
<dbReference type="InterPro" id="IPR008331">
    <property type="entry name" value="Ferritin_DPS_dom"/>
</dbReference>
<comment type="catalytic activity">
    <reaction evidence="5">
        <text>4 Fe(2+) + O2 + 4 H(+) = 4 Fe(3+) + 2 H2O</text>
        <dbReference type="Rhea" id="RHEA:11148"/>
        <dbReference type="ChEBI" id="CHEBI:15377"/>
        <dbReference type="ChEBI" id="CHEBI:15378"/>
        <dbReference type="ChEBI" id="CHEBI:15379"/>
        <dbReference type="ChEBI" id="CHEBI:29033"/>
        <dbReference type="ChEBI" id="CHEBI:29034"/>
        <dbReference type="EC" id="1.16.3.1"/>
    </reaction>
</comment>
<dbReference type="Gene3D" id="1.20.1260.10">
    <property type="match status" value="1"/>
</dbReference>
<proteinExistence type="inferred from homology"/>
<dbReference type="SUPFAM" id="SSF47240">
    <property type="entry name" value="Ferritin-like"/>
    <property type="match status" value="1"/>
</dbReference>
<evidence type="ECO:0000256" key="2">
    <source>
        <dbReference type="ARBA" id="ARBA00013107"/>
    </source>
</evidence>
<comment type="caution">
    <text evidence="8">The sequence shown here is derived from an EMBL/GenBank/DDBJ whole genome shotgun (WGS) entry which is preliminary data.</text>
</comment>